<dbReference type="Pfam" id="PF03567">
    <property type="entry name" value="Sulfotransfer_2"/>
    <property type="match status" value="1"/>
</dbReference>
<dbReference type="InterPro" id="IPR007734">
    <property type="entry name" value="Heparan_SO4_2-O-STrfase"/>
</dbReference>
<accession>A0A2A2F8F1</accession>
<evidence type="ECO:0000256" key="1">
    <source>
        <dbReference type="ARBA" id="ARBA00004323"/>
    </source>
</evidence>
<dbReference type="GO" id="GO:0008146">
    <property type="term" value="F:sulfotransferase activity"/>
    <property type="evidence" value="ECO:0007669"/>
    <property type="project" value="InterPro"/>
</dbReference>
<proteinExistence type="inferred from homology"/>
<keyword evidence="4" id="KW-0812">Transmembrane</keyword>
<keyword evidence="8" id="KW-0472">Membrane</keyword>
<dbReference type="GO" id="GO:0016020">
    <property type="term" value="C:membrane"/>
    <property type="evidence" value="ECO:0007669"/>
    <property type="project" value="InterPro"/>
</dbReference>
<dbReference type="InterPro" id="IPR005331">
    <property type="entry name" value="Sulfotransferase"/>
</dbReference>
<evidence type="ECO:0000256" key="7">
    <source>
        <dbReference type="ARBA" id="ARBA00023034"/>
    </source>
</evidence>
<protein>
    <recommendedName>
        <fullName evidence="12">Sulfotransferase family protein</fullName>
    </recommendedName>
</protein>
<dbReference type="OrthoDB" id="7981249at2"/>
<dbReference type="Proteomes" id="UP000218896">
    <property type="component" value="Unassembled WGS sequence"/>
</dbReference>
<evidence type="ECO:0000256" key="6">
    <source>
        <dbReference type="ARBA" id="ARBA00022989"/>
    </source>
</evidence>
<evidence type="ECO:0000313" key="11">
    <source>
        <dbReference type="Proteomes" id="UP000218896"/>
    </source>
</evidence>
<dbReference type="PANTHER" id="PTHR12129:SF15">
    <property type="entry name" value="URONYL 2-SULFOTRANSFERASE"/>
    <property type="match status" value="1"/>
</dbReference>
<keyword evidence="7" id="KW-0333">Golgi apparatus</keyword>
<name>A0A2A2F8F1_9GAMM</name>
<comment type="caution">
    <text evidence="10">The sequence shown here is derived from an EMBL/GenBank/DDBJ whole genome shotgun (WGS) entry which is preliminary data.</text>
</comment>
<evidence type="ECO:0000256" key="5">
    <source>
        <dbReference type="ARBA" id="ARBA00022968"/>
    </source>
</evidence>
<sequence>MGFVQGLFQNQNRFKRMLLGNRVVFHHVPKCAGTSVSRALRVRYALSQASIAAPATADVINRQYGTSDFSNLEHFNRIRRFRAELLHYLMWKDTYFIGGHVPFNRAAYDHLGKGYRFITVLRDPVERFISEYFYNRGRNHQARIDADLAEYIESPLGQRNALRCCEYFSGQLDLDLEDPESLKHRAKDNLKAFDVVGFTDSMGVFEQKVRQALNVRVSFGRENQGNRSSAEINKEITPALRSRLEDLCKHDREIYDFARDLVLQRGENS</sequence>
<organism evidence="10 11">
    <name type="scientific">Halovibrio salipaludis</name>
    <dbReference type="NCBI Taxonomy" id="2032626"/>
    <lineage>
        <taxon>Bacteria</taxon>
        <taxon>Pseudomonadati</taxon>
        <taxon>Pseudomonadota</taxon>
        <taxon>Gammaproteobacteria</taxon>
        <taxon>Oceanospirillales</taxon>
        <taxon>Halomonadaceae</taxon>
        <taxon>Halovibrio</taxon>
    </lineage>
</organism>
<evidence type="ECO:0000256" key="8">
    <source>
        <dbReference type="ARBA" id="ARBA00023136"/>
    </source>
</evidence>
<keyword evidence="11" id="KW-1185">Reference proteome</keyword>
<comment type="similarity">
    <text evidence="2">Belongs to the sulfotransferase 3 family.</text>
</comment>
<dbReference type="AlphaFoldDB" id="A0A2A2F8F1"/>
<keyword evidence="5" id="KW-0735">Signal-anchor</keyword>
<gene>
    <name evidence="10" type="ORF">CK501_06515</name>
</gene>
<reference evidence="10 11" key="1">
    <citation type="submission" date="2017-08" db="EMBL/GenBank/DDBJ databases">
        <title>Halovibrio sewagensis sp. nov., isolated from wastewater of high salinity.</title>
        <authorList>
            <person name="Dong X."/>
            <person name="Zhang G."/>
        </authorList>
    </citation>
    <scope>NUCLEOTIDE SEQUENCE [LARGE SCALE GENOMIC DNA]</scope>
    <source>
        <strain evidence="10 11">YL5-2</strain>
    </source>
</reference>
<dbReference type="RefSeq" id="WP_095616935.1">
    <property type="nucleotide sequence ID" value="NZ_NSKD01000002.1"/>
</dbReference>
<evidence type="ECO:0008006" key="12">
    <source>
        <dbReference type="Google" id="ProtNLM"/>
    </source>
</evidence>
<dbReference type="Gene3D" id="3.40.50.300">
    <property type="entry name" value="P-loop containing nucleotide triphosphate hydrolases"/>
    <property type="match status" value="1"/>
</dbReference>
<evidence type="ECO:0000313" key="10">
    <source>
        <dbReference type="EMBL" id="PAU81208.1"/>
    </source>
</evidence>
<comment type="subcellular location">
    <subcellularLocation>
        <location evidence="1">Golgi apparatus membrane</location>
        <topology evidence="1">Single-pass type II membrane protein</topology>
    </subcellularLocation>
</comment>
<keyword evidence="6" id="KW-1133">Transmembrane helix</keyword>
<evidence type="ECO:0000256" key="2">
    <source>
        <dbReference type="ARBA" id="ARBA00010569"/>
    </source>
</evidence>
<dbReference type="PANTHER" id="PTHR12129">
    <property type="entry name" value="HEPARAN SULFATE 2-O-SULFOTRANSFERASE"/>
    <property type="match status" value="1"/>
</dbReference>
<evidence type="ECO:0000256" key="4">
    <source>
        <dbReference type="ARBA" id="ARBA00022692"/>
    </source>
</evidence>
<evidence type="ECO:0000256" key="3">
    <source>
        <dbReference type="ARBA" id="ARBA00022679"/>
    </source>
</evidence>
<evidence type="ECO:0000256" key="9">
    <source>
        <dbReference type="ARBA" id="ARBA00023180"/>
    </source>
</evidence>
<keyword evidence="9" id="KW-0325">Glycoprotein</keyword>
<dbReference type="EMBL" id="NSKD01000002">
    <property type="protein sequence ID" value="PAU81208.1"/>
    <property type="molecule type" value="Genomic_DNA"/>
</dbReference>
<dbReference type="SUPFAM" id="SSF52540">
    <property type="entry name" value="P-loop containing nucleoside triphosphate hydrolases"/>
    <property type="match status" value="1"/>
</dbReference>
<keyword evidence="3" id="KW-0808">Transferase</keyword>
<dbReference type="InterPro" id="IPR027417">
    <property type="entry name" value="P-loop_NTPase"/>
</dbReference>